<dbReference type="InterPro" id="IPR015919">
    <property type="entry name" value="Cadherin-like_sf"/>
</dbReference>
<keyword evidence="2" id="KW-0732">Signal</keyword>
<name>Q1N4A0_9GAMM</name>
<feature type="compositionally biased region" description="Basic and acidic residues" evidence="1">
    <location>
        <begin position="853"/>
        <end position="871"/>
    </location>
</feature>
<evidence type="ECO:0000259" key="3">
    <source>
        <dbReference type="PROSITE" id="PS51841"/>
    </source>
</evidence>
<reference evidence="4 5" key="1">
    <citation type="submission" date="2006-03" db="EMBL/GenBank/DDBJ databases">
        <authorList>
            <person name="Pinhassi J."/>
            <person name="Pedros-Alio C."/>
            <person name="Ferriera S."/>
            <person name="Johnson J."/>
            <person name="Kravitz S."/>
            <person name="Halpern A."/>
            <person name="Remington K."/>
            <person name="Beeson K."/>
            <person name="Tran B."/>
            <person name="Rogers Y.-H."/>
            <person name="Friedman R."/>
            <person name="Venter J.C."/>
        </authorList>
    </citation>
    <scope>NUCLEOTIDE SEQUENCE [LARGE SCALE GENOMIC DNA]</scope>
    <source>
        <strain evidence="4 5">RED65</strain>
    </source>
</reference>
<dbReference type="Pfam" id="PF17963">
    <property type="entry name" value="Big_9"/>
    <property type="match status" value="1"/>
</dbReference>
<dbReference type="STRING" id="207949.RED65_14752"/>
<keyword evidence="5" id="KW-1185">Reference proteome</keyword>
<dbReference type="SUPFAM" id="SSF55486">
    <property type="entry name" value="Metalloproteases ('zincins'), catalytic domain"/>
    <property type="match status" value="1"/>
</dbReference>
<dbReference type="GO" id="GO:0016020">
    <property type="term" value="C:membrane"/>
    <property type="evidence" value="ECO:0007669"/>
    <property type="project" value="InterPro"/>
</dbReference>
<dbReference type="InterPro" id="IPR006644">
    <property type="entry name" value="Cadg"/>
</dbReference>
<feature type="chain" id="PRO_5004194558" evidence="2">
    <location>
        <begin position="20"/>
        <end position="891"/>
    </location>
</feature>
<sequence>MIKKIIFTTSLFSILSACGGGGSSDSNEPVSISVRSLERVATEETPYSFSPTLLSGSGDITYSVANKPAWLDFDQSTGVLSGTPDDDDVGIHSGIIVTATNAASSSSYGPFSITVNGINDAPEISDQTITLDNFNVSNTLSLAINDNDHTNSQLELMITDQPAHGTVTVNPSNASLVTYQANLLNAKEGDSFKVKLSDGELESDEAEIQIQFSDTTPASITTLPGEGALNVSTSAKLILSSDDPFDVDTLTYNSVSGACTGYLQVSSDGFTNCIGISDVNVDKLATFVSILFIEALEENTEYQIRLSSDIKSVFDASYIVSDSSFQTANGLLITEVSECFYFDYPCWFEVYNPTSSTIDLSTYQLQSTYRTQSDFFYYNRVRDFSLPNRTVLPGQYVVVRSDRNGDLMSQNNRVFYIHDNDFSPFWLDNGYINLTKDGVSKDLIVFNDQFSPSEENWVGPVANAPRSELNKFGSSIGRNGSNADTNTAADWTRYETATLGGPNDVQCLDDLDQDGIPDCSEQPGSTFAGLPLYDWGARAGQKDIFIEIDYMDATNNGAQPADAGITPRKEALQKVKDVFASRGIVVHFDVGDLYDPGSGINPDEFNLGGGDEVPFQNQVDFDNQPTVYDYKLDHFDYARFQIFHYALFANTIEAGSTIGGQAEILGNDMIISLGDMGLNTSTPEQENKLINYQAVTLMHELGHNLGLQHGGFEEKNYKANYVSVMNYLYSFNGLPEIGKNEGDRLYNYFYDDVEDCAGTLTNSFESDSFVMDFSDGDAINLNAYSLNETLGLGFVDSTGVDYNCDGDSDDTQVNFAQNFPELNGTWSDHDDWSNIKLGFYRYAAGSRNLSLESDKDTEMMPDKVGDDRSPVAKEYGFSPRSRSQQRAHTSH</sequence>
<evidence type="ECO:0000313" key="4">
    <source>
        <dbReference type="EMBL" id="EAT12965.1"/>
    </source>
</evidence>
<dbReference type="Gene3D" id="2.60.40.10">
    <property type="entry name" value="Immunoglobulins"/>
    <property type="match status" value="1"/>
</dbReference>
<dbReference type="GO" id="GO:0005509">
    <property type="term" value="F:calcium ion binding"/>
    <property type="evidence" value="ECO:0007669"/>
    <property type="project" value="InterPro"/>
</dbReference>
<organism evidence="4 5">
    <name type="scientific">Bermanella marisrubri</name>
    <dbReference type="NCBI Taxonomy" id="207949"/>
    <lineage>
        <taxon>Bacteria</taxon>
        <taxon>Pseudomonadati</taxon>
        <taxon>Pseudomonadota</taxon>
        <taxon>Gammaproteobacteria</taxon>
        <taxon>Oceanospirillales</taxon>
        <taxon>Oceanospirillaceae</taxon>
        <taxon>Bermanella</taxon>
    </lineage>
</organism>
<evidence type="ECO:0000256" key="1">
    <source>
        <dbReference type="SAM" id="MobiDB-lite"/>
    </source>
</evidence>
<dbReference type="Pfam" id="PF05345">
    <property type="entry name" value="He_PIG"/>
    <property type="match status" value="1"/>
</dbReference>
<comment type="caution">
    <text evidence="4">The sequence shown here is derived from an EMBL/GenBank/DDBJ whole genome shotgun (WGS) entry which is preliminary data.</text>
</comment>
<feature type="region of interest" description="Disordered" evidence="1">
    <location>
        <begin position="853"/>
        <end position="891"/>
    </location>
</feature>
<dbReference type="RefSeq" id="WP_007018036.1">
    <property type="nucleotide sequence ID" value="NZ_CH724115.1"/>
</dbReference>
<evidence type="ECO:0000256" key="2">
    <source>
        <dbReference type="SAM" id="SignalP"/>
    </source>
</evidence>
<feature type="domain" description="LTD" evidence="3">
    <location>
        <begin position="321"/>
        <end position="496"/>
    </location>
</feature>
<evidence type="ECO:0000313" key="5">
    <source>
        <dbReference type="Proteomes" id="UP000004263"/>
    </source>
</evidence>
<dbReference type="Gene3D" id="3.40.390.10">
    <property type="entry name" value="Collagenase (Catalytic Domain)"/>
    <property type="match status" value="1"/>
</dbReference>
<dbReference type="SUPFAM" id="SSF74853">
    <property type="entry name" value="Lamin A/C globular tail domain"/>
    <property type="match status" value="1"/>
</dbReference>
<dbReference type="InterPro" id="IPR013783">
    <property type="entry name" value="Ig-like_fold"/>
</dbReference>
<dbReference type="OrthoDB" id="369088at2"/>
<dbReference type="InterPro" id="IPR024079">
    <property type="entry name" value="MetalloPept_cat_dom_sf"/>
</dbReference>
<dbReference type="EMBL" id="AAQH01000003">
    <property type="protein sequence ID" value="EAT12965.1"/>
    <property type="molecule type" value="Genomic_DNA"/>
</dbReference>
<dbReference type="PROSITE" id="PS51257">
    <property type="entry name" value="PROKAR_LIPOPROTEIN"/>
    <property type="match status" value="1"/>
</dbReference>
<dbReference type="PROSITE" id="PS51841">
    <property type="entry name" value="LTD"/>
    <property type="match status" value="1"/>
</dbReference>
<dbReference type="AlphaFoldDB" id="Q1N4A0"/>
<protein>
    <submittedName>
        <fullName evidence="4">Fibronectin type III domain protein</fullName>
    </submittedName>
</protein>
<feature type="signal peptide" evidence="2">
    <location>
        <begin position="1"/>
        <end position="19"/>
    </location>
</feature>
<proteinExistence type="predicted"/>
<dbReference type="InterPro" id="IPR001322">
    <property type="entry name" value="Lamin_tail_dom"/>
</dbReference>
<dbReference type="Proteomes" id="UP000004263">
    <property type="component" value="Unassembled WGS sequence"/>
</dbReference>
<dbReference type="GO" id="GO:0008237">
    <property type="term" value="F:metallopeptidase activity"/>
    <property type="evidence" value="ECO:0007669"/>
    <property type="project" value="InterPro"/>
</dbReference>
<dbReference type="InterPro" id="IPR036415">
    <property type="entry name" value="Lamin_tail_dom_sf"/>
</dbReference>
<dbReference type="SMART" id="SM00736">
    <property type="entry name" value="CADG"/>
    <property type="match status" value="1"/>
</dbReference>
<dbReference type="HOGENOM" id="CLU_324088_0_0_6"/>
<accession>Q1N4A0</accession>
<gene>
    <name evidence="4" type="ORF">RED65_14752</name>
</gene>
<dbReference type="SUPFAM" id="SSF49313">
    <property type="entry name" value="Cadherin-like"/>
    <property type="match status" value="1"/>
</dbReference>